<keyword evidence="4" id="KW-1185">Reference proteome</keyword>
<feature type="region of interest" description="Disordered" evidence="1">
    <location>
        <begin position="197"/>
        <end position="245"/>
    </location>
</feature>
<feature type="compositionally biased region" description="Polar residues" evidence="1">
    <location>
        <begin position="434"/>
        <end position="447"/>
    </location>
</feature>
<feature type="region of interest" description="Disordered" evidence="1">
    <location>
        <begin position="388"/>
        <end position="456"/>
    </location>
</feature>
<dbReference type="InterPro" id="IPR000095">
    <property type="entry name" value="CRIB_dom"/>
</dbReference>
<feature type="domain" description="CRIB" evidence="2">
    <location>
        <begin position="296"/>
        <end position="309"/>
    </location>
</feature>
<evidence type="ECO:0000259" key="2">
    <source>
        <dbReference type="PROSITE" id="PS50108"/>
    </source>
</evidence>
<comment type="caution">
    <text evidence="3">The sequence shown here is derived from an EMBL/GenBank/DDBJ whole genome shotgun (WGS) entry which is preliminary data.</text>
</comment>
<feature type="region of interest" description="Disordered" evidence="1">
    <location>
        <begin position="261"/>
        <end position="298"/>
    </location>
</feature>
<feature type="compositionally biased region" description="Acidic residues" evidence="1">
    <location>
        <begin position="643"/>
        <end position="659"/>
    </location>
</feature>
<evidence type="ECO:0000256" key="1">
    <source>
        <dbReference type="SAM" id="MobiDB-lite"/>
    </source>
</evidence>
<gene>
    <name evidence="3" type="ORF">MSPICULIGERA_LOCUS17322</name>
</gene>
<dbReference type="Proteomes" id="UP001177023">
    <property type="component" value="Unassembled WGS sequence"/>
</dbReference>
<feature type="compositionally biased region" description="Polar residues" evidence="1">
    <location>
        <begin position="233"/>
        <end position="243"/>
    </location>
</feature>
<sequence length="659" mass="72883">MTLLAFASRSYNFPVSSRQRYSVQVDEQQLRDEPIYSRIEKDPRQRFSVLSFDCNSLRDHQNNMAIMQPYNNNYEAPKKAKNDKISALLKDSEQESVKKYLGPTLMCVDSGVVQLLKVEDNGRERKWQLMKPGLVMYIREKRGCPSLRLVDPVEEERARELWKLEFQYLLTLHNMDGQTFGLNFSDLNEAASFQHSVEMQREKRAKKRDSHVEQAIDAPIRSAPAPPKIPMSLSDSNKSQQAENMPPASITAVGVLPLAKEEKKKKKKDSLLKKFQNTLRGNGKKKKRPALTTEDIGNPTNFRVKAHVGLDDMQQETVEKLAAVMNVDQNDEIGMGILRRNVKTHGDQIRQSMRLWSKTPGKLATSPIGAPTIPEYNVTSQDPLNAWAENGKLSSSNSDESIARSPGGSLVDARNSIRLNSAKAGRKTPHAVKQANQPKISNGSSKPDNFAYPSTSTMSTTTVMNTVASWQRPAVQQDVPPPPTPARTTSRKAQDFKAERPRLWDRAPPKEYPTIAKITVDQPPSHNIPEISTSAPPPPGPPPPPPPLPTVTSAPPPPPPLPPSTPAPKLIIEKSAIPKATESSAGQPADLMAAIRNFSSSSALKAVSPTSEKAPTTPITSPGDSILLSIQEQLSKRRFQIESETESEDESSGSDWEED</sequence>
<dbReference type="Gene3D" id="2.30.29.30">
    <property type="entry name" value="Pleckstrin-homology domain (PH domain)/Phosphotyrosine-binding domain (PTB)"/>
    <property type="match status" value="1"/>
</dbReference>
<feature type="region of interest" description="Disordered" evidence="1">
    <location>
        <begin position="472"/>
        <end position="588"/>
    </location>
</feature>
<name>A0AA36G823_9BILA</name>
<feature type="compositionally biased region" description="Basic and acidic residues" evidence="1">
    <location>
        <begin position="492"/>
        <end position="509"/>
    </location>
</feature>
<dbReference type="InterPro" id="IPR011993">
    <property type="entry name" value="PH-like_dom_sf"/>
</dbReference>
<feature type="non-terminal residue" evidence="3">
    <location>
        <position position="659"/>
    </location>
</feature>
<dbReference type="EMBL" id="CATQJA010002655">
    <property type="protein sequence ID" value="CAJ0579091.1"/>
    <property type="molecule type" value="Genomic_DNA"/>
</dbReference>
<dbReference type="PROSITE" id="PS50108">
    <property type="entry name" value="CRIB"/>
    <property type="match status" value="1"/>
</dbReference>
<evidence type="ECO:0000313" key="4">
    <source>
        <dbReference type="Proteomes" id="UP001177023"/>
    </source>
</evidence>
<evidence type="ECO:0000313" key="3">
    <source>
        <dbReference type="EMBL" id="CAJ0579091.1"/>
    </source>
</evidence>
<organism evidence="3 4">
    <name type="scientific">Mesorhabditis spiculigera</name>
    <dbReference type="NCBI Taxonomy" id="96644"/>
    <lineage>
        <taxon>Eukaryota</taxon>
        <taxon>Metazoa</taxon>
        <taxon>Ecdysozoa</taxon>
        <taxon>Nematoda</taxon>
        <taxon>Chromadorea</taxon>
        <taxon>Rhabditida</taxon>
        <taxon>Rhabditina</taxon>
        <taxon>Rhabditomorpha</taxon>
        <taxon>Rhabditoidea</taxon>
        <taxon>Rhabditidae</taxon>
        <taxon>Mesorhabditinae</taxon>
        <taxon>Mesorhabditis</taxon>
    </lineage>
</organism>
<reference evidence="3" key="1">
    <citation type="submission" date="2023-06" db="EMBL/GenBank/DDBJ databases">
        <authorList>
            <person name="Delattre M."/>
        </authorList>
    </citation>
    <scope>NUCLEOTIDE SEQUENCE</scope>
    <source>
        <strain evidence="3">AF72</strain>
    </source>
</reference>
<dbReference type="AlphaFoldDB" id="A0AA36G823"/>
<feature type="compositionally biased region" description="Pro residues" evidence="1">
    <location>
        <begin position="535"/>
        <end position="566"/>
    </location>
</feature>
<proteinExistence type="predicted"/>
<feature type="region of interest" description="Disordered" evidence="1">
    <location>
        <begin position="602"/>
        <end position="625"/>
    </location>
</feature>
<protein>
    <recommendedName>
        <fullName evidence="2">CRIB domain-containing protein</fullName>
    </recommendedName>
</protein>
<accession>A0AA36G823</accession>
<dbReference type="Gene3D" id="3.90.810.10">
    <property type="entry name" value="CRIB domain"/>
    <property type="match status" value="1"/>
</dbReference>
<dbReference type="InterPro" id="IPR036936">
    <property type="entry name" value="CRIB_dom_sf"/>
</dbReference>
<feature type="region of interest" description="Disordered" evidence="1">
    <location>
        <begin position="638"/>
        <end position="659"/>
    </location>
</feature>